<evidence type="ECO:0000259" key="9">
    <source>
        <dbReference type="Pfam" id="PF13515"/>
    </source>
</evidence>
<dbReference type="RefSeq" id="WP_144354216.1">
    <property type="nucleotide sequence ID" value="NZ_CBCRVV010000010.1"/>
</dbReference>
<keyword evidence="4 7" id="KW-1133">Transmembrane helix</keyword>
<evidence type="ECO:0000256" key="5">
    <source>
        <dbReference type="ARBA" id="ARBA00023136"/>
    </source>
</evidence>
<feature type="transmembrane region" description="Helical" evidence="7">
    <location>
        <begin position="145"/>
        <end position="167"/>
    </location>
</feature>
<organism evidence="10 11">
    <name type="scientific">Rariglobus hedericola</name>
    <dbReference type="NCBI Taxonomy" id="2597822"/>
    <lineage>
        <taxon>Bacteria</taxon>
        <taxon>Pseudomonadati</taxon>
        <taxon>Verrucomicrobiota</taxon>
        <taxon>Opitutia</taxon>
        <taxon>Opitutales</taxon>
        <taxon>Opitutaceae</taxon>
        <taxon>Rariglobus</taxon>
    </lineage>
</organism>
<keyword evidence="11" id="KW-1185">Reference proteome</keyword>
<feature type="transmembrane region" description="Helical" evidence="7">
    <location>
        <begin position="94"/>
        <end position="113"/>
    </location>
</feature>
<comment type="similarity">
    <text evidence="6">Belongs to the YccS/YhfK family.</text>
</comment>
<dbReference type="InterPro" id="IPR032692">
    <property type="entry name" value="YccS_N"/>
</dbReference>
<keyword evidence="3 7" id="KW-0812">Transmembrane</keyword>
<feature type="transmembrane region" description="Helical" evidence="7">
    <location>
        <begin position="520"/>
        <end position="541"/>
    </location>
</feature>
<dbReference type="OrthoDB" id="7491335at2"/>
<dbReference type="EMBL" id="VMBG01000004">
    <property type="protein sequence ID" value="TSJ75074.1"/>
    <property type="molecule type" value="Genomic_DNA"/>
</dbReference>
<proteinExistence type="inferred from homology"/>
<keyword evidence="2" id="KW-1003">Cell membrane</keyword>
<keyword evidence="5 7" id="KW-0472">Membrane</keyword>
<evidence type="ECO:0000256" key="1">
    <source>
        <dbReference type="ARBA" id="ARBA00004651"/>
    </source>
</evidence>
<comment type="subcellular location">
    <subcellularLocation>
        <location evidence="1">Cell membrane</location>
        <topology evidence="1">Multi-pass membrane protein</topology>
    </subcellularLocation>
</comment>
<evidence type="ECO:0000256" key="4">
    <source>
        <dbReference type="ARBA" id="ARBA00022989"/>
    </source>
</evidence>
<comment type="caution">
    <text evidence="10">The sequence shown here is derived from an EMBL/GenBank/DDBJ whole genome shotgun (WGS) entry which is preliminary data.</text>
</comment>
<sequence>MIPAPLSSRAGELLQQESLNPALTRALRGTVGFVVPLIVAQIFKIPAEISFAAVGAQVVALTDVRGAYRFRFVILLIVTAAITAAALMGTLASGHLVISVLSIAALAVLAGTARHLSGDYGPGLGIVAALLFIMALAIPSGNQPWWHHAAFTFAGGLWGVALQALLWPFRPQHALRQAVAETWVSVSDVFAALKNPTADDPKARHERLAQCERDLRTAIDRTQAVLAAARTRRTSALMDHLEDLRVEAARLGNRAAALNASVELLASHRCFARIAPSLDSLLLALTNLTRSVALTVISHRPVHFSASEVRLTRCLHLIEGLSEQVRALPPEGTGMLLETLRQLHELLAGLKVMLHDTVDRGAVREGFPLRLPELSTLSPRSLFSWINPAAQIDPLLVRHTLRMAAMTMFAIALYEGLGIHRGYWIAFTLIVVLQPDYGSTRQKAGQRILGTLAGSAVASAFLWVRMPLPVLDALIAVTVFGFAYYQKQRYALAVFFVTLMLVLLTETAGAVHLDFTISRLLCNLAGGVLALVSALLFWPSWERDRFPVAMAGALRAGDNYLAAVIDGLVNGHPFNADTLHAKRRAETANSIAAASLQRMAGEPARRQSNIERGGALLHGNTRITRAITALTLHLQDGQSLSAPGLIQVSVRIRTALSSLAQGVEADASASDEVCSQITALDSITGTSDDARLHLIHTQLAKIATELRAMTLAMNTHPPVTPTDL</sequence>
<evidence type="ECO:0000259" key="8">
    <source>
        <dbReference type="Pfam" id="PF12805"/>
    </source>
</evidence>
<dbReference type="AlphaFoldDB" id="A0A556QEJ6"/>
<accession>A0A556QEJ6</accession>
<evidence type="ECO:0000313" key="10">
    <source>
        <dbReference type="EMBL" id="TSJ75074.1"/>
    </source>
</evidence>
<evidence type="ECO:0000256" key="2">
    <source>
        <dbReference type="ARBA" id="ARBA00022475"/>
    </source>
</evidence>
<protein>
    <submittedName>
        <fullName evidence="10">Uncharacterized protein</fullName>
    </submittedName>
</protein>
<evidence type="ECO:0000256" key="3">
    <source>
        <dbReference type="ARBA" id="ARBA00022692"/>
    </source>
</evidence>
<gene>
    <name evidence="10" type="ORF">FPL22_16890</name>
</gene>
<feature type="transmembrane region" description="Helical" evidence="7">
    <location>
        <begin position="492"/>
        <end position="513"/>
    </location>
</feature>
<dbReference type="Pfam" id="PF12805">
    <property type="entry name" value="FUSC-like"/>
    <property type="match status" value="1"/>
</dbReference>
<dbReference type="PANTHER" id="PTHR30509">
    <property type="entry name" value="P-HYDROXYBENZOIC ACID EFFLUX PUMP SUBUNIT-RELATED"/>
    <property type="match status" value="1"/>
</dbReference>
<feature type="domain" description="Integral membrane protein YccS N-terminal" evidence="8">
    <location>
        <begin position="76"/>
        <end position="346"/>
    </location>
</feature>
<feature type="transmembrane region" description="Helical" evidence="7">
    <location>
        <begin position="120"/>
        <end position="139"/>
    </location>
</feature>
<dbReference type="PANTHER" id="PTHR30509:SF9">
    <property type="entry name" value="MULTIDRUG RESISTANCE PROTEIN MDTO"/>
    <property type="match status" value="1"/>
</dbReference>
<reference evidence="10 11" key="1">
    <citation type="submission" date="2019-07" db="EMBL/GenBank/DDBJ databases">
        <title>Description of 53C-WASEF.</title>
        <authorList>
            <person name="Pitt A."/>
            <person name="Hahn M.W."/>
        </authorList>
    </citation>
    <scope>NUCLEOTIDE SEQUENCE [LARGE SCALE GENOMIC DNA]</scope>
    <source>
        <strain evidence="10 11">53C-WASEF</strain>
    </source>
</reference>
<feature type="transmembrane region" description="Helical" evidence="7">
    <location>
        <begin position="408"/>
        <end position="432"/>
    </location>
</feature>
<evidence type="ECO:0000256" key="6">
    <source>
        <dbReference type="ARBA" id="ARBA00043993"/>
    </source>
</evidence>
<feature type="transmembrane region" description="Helical" evidence="7">
    <location>
        <begin position="470"/>
        <end position="486"/>
    </location>
</feature>
<dbReference type="Pfam" id="PF13515">
    <property type="entry name" value="FUSC_2"/>
    <property type="match status" value="1"/>
</dbReference>
<evidence type="ECO:0000256" key="7">
    <source>
        <dbReference type="SAM" id="Phobius"/>
    </source>
</evidence>
<feature type="domain" description="Integral membrane bound transporter" evidence="9">
    <location>
        <begin position="410"/>
        <end position="532"/>
    </location>
</feature>
<evidence type="ECO:0000313" key="11">
    <source>
        <dbReference type="Proteomes" id="UP000315648"/>
    </source>
</evidence>
<dbReference type="Proteomes" id="UP000315648">
    <property type="component" value="Unassembled WGS sequence"/>
</dbReference>
<name>A0A556QEJ6_9BACT</name>
<dbReference type="InterPro" id="IPR049453">
    <property type="entry name" value="Memb_transporter_dom"/>
</dbReference>
<feature type="transmembrane region" description="Helical" evidence="7">
    <location>
        <begin position="70"/>
        <end position="88"/>
    </location>
</feature>
<dbReference type="GO" id="GO:0005886">
    <property type="term" value="C:plasma membrane"/>
    <property type="evidence" value="ECO:0007669"/>
    <property type="project" value="UniProtKB-SubCell"/>
</dbReference>